<dbReference type="OrthoDB" id="3452273at2759"/>
<dbReference type="Pfam" id="PF21621">
    <property type="entry name" value="MPI_cupin_dom"/>
    <property type="match status" value="1"/>
</dbReference>
<dbReference type="PANTHER" id="PTHR42742:SF3">
    <property type="entry name" value="FRUCTOKINASE"/>
    <property type="match status" value="1"/>
</dbReference>
<evidence type="ECO:0000256" key="2">
    <source>
        <dbReference type="ARBA" id="ARBA00022833"/>
    </source>
</evidence>
<keyword evidence="2" id="KW-0862">Zinc</keyword>
<evidence type="ECO:0000313" key="4">
    <source>
        <dbReference type="EMBL" id="PHH65743.1"/>
    </source>
</evidence>
<proteinExistence type="predicted"/>
<gene>
    <name evidence="4" type="ORF">CDD81_1470</name>
</gene>
<dbReference type="InterPro" id="IPR051804">
    <property type="entry name" value="Carb_Metab_Reg_Kinase/Isom"/>
</dbReference>
<organism evidence="4 5">
    <name type="scientific">Ophiocordyceps australis</name>
    <dbReference type="NCBI Taxonomy" id="1399860"/>
    <lineage>
        <taxon>Eukaryota</taxon>
        <taxon>Fungi</taxon>
        <taxon>Dikarya</taxon>
        <taxon>Ascomycota</taxon>
        <taxon>Pezizomycotina</taxon>
        <taxon>Sordariomycetes</taxon>
        <taxon>Hypocreomycetidae</taxon>
        <taxon>Hypocreales</taxon>
        <taxon>Ophiocordycipitaceae</taxon>
        <taxon>Ophiocordyceps</taxon>
    </lineage>
</organism>
<keyword evidence="1" id="KW-0479">Metal-binding</keyword>
<keyword evidence="5" id="KW-1185">Reference proteome</keyword>
<evidence type="ECO:0000256" key="1">
    <source>
        <dbReference type="ARBA" id="ARBA00022723"/>
    </source>
</evidence>
<dbReference type="STRING" id="1399860.A0A2C5YDR1"/>
<dbReference type="Gene3D" id="2.60.120.10">
    <property type="entry name" value="Jelly Rolls"/>
    <property type="match status" value="2"/>
</dbReference>
<dbReference type="SUPFAM" id="SSF51182">
    <property type="entry name" value="RmlC-like cupins"/>
    <property type="match status" value="1"/>
</dbReference>
<dbReference type="Proteomes" id="UP000226192">
    <property type="component" value="Unassembled WGS sequence"/>
</dbReference>
<dbReference type="PANTHER" id="PTHR42742">
    <property type="entry name" value="TRANSCRIPTIONAL REPRESSOR MPRA"/>
    <property type="match status" value="1"/>
</dbReference>
<comment type="caution">
    <text evidence="4">The sequence shown here is derived from an EMBL/GenBank/DDBJ whole genome shotgun (WGS) entry which is preliminary data.</text>
</comment>
<dbReference type="InterPro" id="IPR049071">
    <property type="entry name" value="MPI_cupin_dom"/>
</dbReference>
<evidence type="ECO:0000259" key="3">
    <source>
        <dbReference type="Pfam" id="PF21621"/>
    </source>
</evidence>
<dbReference type="InterPro" id="IPR011051">
    <property type="entry name" value="RmlC_Cupin_sf"/>
</dbReference>
<feature type="domain" description="Mannose-6-phosphate isomerase cupin" evidence="3">
    <location>
        <begin position="259"/>
        <end position="328"/>
    </location>
</feature>
<accession>A0A2C5YDR1</accession>
<reference evidence="4 5" key="1">
    <citation type="submission" date="2017-06" db="EMBL/GenBank/DDBJ databases">
        <title>Ant-infecting Ophiocordyceps genomes reveal a high diversity of potential behavioral manipulation genes and a possible major role for enterotoxins.</title>
        <authorList>
            <person name="De Bekker C."/>
            <person name="Evans H.C."/>
            <person name="Brachmann A."/>
            <person name="Hughes D.P."/>
        </authorList>
    </citation>
    <scope>NUCLEOTIDE SEQUENCE [LARGE SCALE GENOMIC DNA]</scope>
    <source>
        <strain evidence="4 5">Map64</strain>
    </source>
</reference>
<dbReference type="CDD" id="cd07010">
    <property type="entry name" value="cupin_PMI_type_I_N_bac"/>
    <property type="match status" value="1"/>
</dbReference>
<dbReference type="AlphaFoldDB" id="A0A2C5YDR1"/>
<name>A0A2C5YDR1_9HYPO</name>
<dbReference type="GO" id="GO:0046872">
    <property type="term" value="F:metal ion binding"/>
    <property type="evidence" value="ECO:0007669"/>
    <property type="project" value="UniProtKB-KW"/>
</dbReference>
<protein>
    <recommendedName>
        <fullName evidence="3">Mannose-6-phosphate isomerase cupin domain-containing protein</fullName>
    </recommendedName>
</protein>
<dbReference type="InterPro" id="IPR014710">
    <property type="entry name" value="RmlC-like_jellyroll"/>
</dbReference>
<sequence>MAPIPLPANQPEHRMYAGGARITAFRHIPPCSSYQPEDWVASTTCCSGSNSIGLSPLPDGTLLRDAIASDPDHWLGAQHVAKFGPDTKLLVKLLDAGQRLPVHAHPSGEWAKRNLNVKHGKAEAWYILTPGSVWLGLEKSIDDAELLQLVEAERGHEIVERMHRIDVEPHQTVYVQPGMLHCIGDGVMVLEVQEPEDLSILCEWGDFRIDGPNKGHLGLGFAKALTAIETSARTREEIYQLVTKPNDKSSDSVYVPSSQQYFCLEKRLVAGTETCRRGFAILIVLDGDIALSTQNNTPEKLALSTGATVVVPFADGDLTLEGSGDVLIARPPQ</sequence>
<evidence type="ECO:0000313" key="5">
    <source>
        <dbReference type="Proteomes" id="UP000226192"/>
    </source>
</evidence>
<dbReference type="EMBL" id="NJET01000014">
    <property type="protein sequence ID" value="PHH65743.1"/>
    <property type="molecule type" value="Genomic_DNA"/>
</dbReference>